<dbReference type="PANTHER" id="PTHR31620:SF15">
    <property type="entry name" value="PROTEIN RETICULATA-RELATED 2, CHLOROPLASTIC-RELATED"/>
    <property type="match status" value="1"/>
</dbReference>
<evidence type="ECO:0000256" key="6">
    <source>
        <dbReference type="ARBA" id="ARBA00022692"/>
    </source>
</evidence>
<dbReference type="AlphaFoldDB" id="A0AAV8UMQ0"/>
<keyword evidence="9" id="KW-0472">Membrane</keyword>
<evidence type="ECO:0000313" key="11">
    <source>
        <dbReference type="EMBL" id="KAJ8903829.1"/>
    </source>
</evidence>
<evidence type="ECO:0000256" key="10">
    <source>
        <dbReference type="SAM" id="MobiDB-lite"/>
    </source>
</evidence>
<accession>A0AAV8UMQ0</accession>
<keyword evidence="4" id="KW-0150">Chloroplast</keyword>
<evidence type="ECO:0000256" key="4">
    <source>
        <dbReference type="ARBA" id="ARBA00022528"/>
    </source>
</evidence>
<dbReference type="GO" id="GO:0016020">
    <property type="term" value="C:membrane"/>
    <property type="evidence" value="ECO:0007669"/>
    <property type="project" value="UniProtKB-SubCell"/>
</dbReference>
<evidence type="ECO:0000256" key="8">
    <source>
        <dbReference type="ARBA" id="ARBA00022989"/>
    </source>
</evidence>
<keyword evidence="6" id="KW-0812">Transmembrane</keyword>
<proteinExistence type="inferred from homology"/>
<keyword evidence="12" id="KW-1185">Reference proteome</keyword>
<protein>
    <submittedName>
        <fullName evidence="11">Uncharacterized protein</fullName>
    </submittedName>
</protein>
<sequence length="390" mass="42173">MLVVDRTGLGFIPVGEIKLRRAGSVLRARPRSCLVSKRTKLRMSSDESSTNKVWISDQDDSRQEGAALPDQFGLEGVEETDSGAGAGAGGAGRAGGGGGGSGGSGGESGGSDAALPIELLAILNAAGRSPGSLPQEVLEALTAGRANAKHLENFLRIDSTPLLGPLAKAFTGLRDRLVLNMRFWMVVCVELAIGFGSKTFVEVKVRGERFWKEFDFYLSDIALELVGDFALVWLLSPAMRFAGPPAAGSFSHFIEGVPKHALQLGSYALWQRLFCIVYKGLQFGSVGFFASLIGHSATKALVDYRKKMNPEEESQVKLAPVLQNSLWWGFFMMISSAPRYQLVNAWEQRIVDRRMSNIVVATIATFTVRLLNCGFGGEHWLVMAKQLGLQ</sequence>
<dbReference type="Proteomes" id="UP001157974">
    <property type="component" value="Unassembled WGS sequence"/>
</dbReference>
<keyword evidence="8" id="KW-1133">Transmembrane helix</keyword>
<dbReference type="Pfam" id="PF11891">
    <property type="entry name" value="RETICULATA-like"/>
    <property type="match status" value="1"/>
</dbReference>
<feature type="region of interest" description="Disordered" evidence="10">
    <location>
        <begin position="77"/>
        <end position="110"/>
    </location>
</feature>
<keyword evidence="7" id="KW-0809">Transit peptide</keyword>
<evidence type="ECO:0000256" key="5">
    <source>
        <dbReference type="ARBA" id="ARBA00022640"/>
    </source>
</evidence>
<evidence type="ECO:0000256" key="3">
    <source>
        <dbReference type="ARBA" id="ARBA00010793"/>
    </source>
</evidence>
<keyword evidence="5" id="KW-0934">Plastid</keyword>
<reference evidence="11 12" key="1">
    <citation type="journal article" date="2023" name="Nat. Commun.">
        <title>Origin of minicircular mitochondrial genomes in red algae.</title>
        <authorList>
            <person name="Lee Y."/>
            <person name="Cho C.H."/>
            <person name="Lee Y.M."/>
            <person name="Park S.I."/>
            <person name="Yang J.H."/>
            <person name="West J.A."/>
            <person name="Bhattacharya D."/>
            <person name="Yoon H.S."/>
        </authorList>
    </citation>
    <scope>NUCLEOTIDE SEQUENCE [LARGE SCALE GENOMIC DNA]</scope>
    <source>
        <strain evidence="11 12">CCMP1338</strain>
        <tissue evidence="11">Whole cell</tissue>
    </source>
</reference>
<dbReference type="GO" id="GO:0009507">
    <property type="term" value="C:chloroplast"/>
    <property type="evidence" value="ECO:0007669"/>
    <property type="project" value="UniProtKB-SubCell"/>
</dbReference>
<evidence type="ECO:0000256" key="2">
    <source>
        <dbReference type="ARBA" id="ARBA00004229"/>
    </source>
</evidence>
<organism evidence="11 12">
    <name type="scientific">Rhodosorus marinus</name>
    <dbReference type="NCBI Taxonomy" id="101924"/>
    <lineage>
        <taxon>Eukaryota</taxon>
        <taxon>Rhodophyta</taxon>
        <taxon>Stylonematophyceae</taxon>
        <taxon>Stylonematales</taxon>
        <taxon>Stylonemataceae</taxon>
        <taxon>Rhodosorus</taxon>
    </lineage>
</organism>
<evidence type="ECO:0000256" key="1">
    <source>
        <dbReference type="ARBA" id="ARBA00004141"/>
    </source>
</evidence>
<feature type="region of interest" description="Disordered" evidence="10">
    <location>
        <begin position="39"/>
        <end position="62"/>
    </location>
</feature>
<evidence type="ECO:0000313" key="12">
    <source>
        <dbReference type="Proteomes" id="UP001157974"/>
    </source>
</evidence>
<comment type="caution">
    <text evidence="11">The sequence shown here is derived from an EMBL/GenBank/DDBJ whole genome shotgun (WGS) entry which is preliminary data.</text>
</comment>
<evidence type="ECO:0000256" key="9">
    <source>
        <dbReference type="ARBA" id="ARBA00023136"/>
    </source>
</evidence>
<dbReference type="InterPro" id="IPR021825">
    <property type="entry name" value="RETICULATA-related"/>
</dbReference>
<comment type="similarity">
    <text evidence="3">Belongs to the RETICULATA family.</text>
</comment>
<name>A0AAV8UMQ0_9RHOD</name>
<gene>
    <name evidence="11" type="ORF">NDN08_000362</name>
</gene>
<evidence type="ECO:0000256" key="7">
    <source>
        <dbReference type="ARBA" id="ARBA00022946"/>
    </source>
</evidence>
<dbReference type="EMBL" id="JAMWBK010000006">
    <property type="protein sequence ID" value="KAJ8903829.1"/>
    <property type="molecule type" value="Genomic_DNA"/>
</dbReference>
<feature type="compositionally biased region" description="Gly residues" evidence="10">
    <location>
        <begin position="84"/>
        <end position="109"/>
    </location>
</feature>
<dbReference type="PANTHER" id="PTHR31620">
    <property type="entry name" value="PROTEIN RETICULATA-RELATED 2, CHLOROPLASTIC-RELATED"/>
    <property type="match status" value="1"/>
</dbReference>
<comment type="subcellular location">
    <subcellularLocation>
        <location evidence="1">Membrane</location>
        <topology evidence="1">Multi-pass membrane protein</topology>
    </subcellularLocation>
    <subcellularLocation>
        <location evidence="2">Plastid</location>
        <location evidence="2">Chloroplast</location>
    </subcellularLocation>
</comment>